<keyword evidence="2" id="KW-1185">Reference proteome</keyword>
<dbReference type="EMBL" id="FOUY01000002">
    <property type="protein sequence ID" value="SFM75547.1"/>
    <property type="molecule type" value="Genomic_DNA"/>
</dbReference>
<dbReference type="RefSeq" id="WP_093337239.1">
    <property type="nucleotide sequence ID" value="NZ_FOUY01000002.1"/>
</dbReference>
<evidence type="ECO:0000313" key="2">
    <source>
        <dbReference type="Proteomes" id="UP000199614"/>
    </source>
</evidence>
<accession>A0A1I4TG64</accession>
<evidence type="ECO:0000313" key="1">
    <source>
        <dbReference type="EMBL" id="SFM75547.1"/>
    </source>
</evidence>
<dbReference type="Proteomes" id="UP000199614">
    <property type="component" value="Unassembled WGS sequence"/>
</dbReference>
<dbReference type="Pfam" id="PF05120">
    <property type="entry name" value="GvpG"/>
    <property type="match status" value="1"/>
</dbReference>
<protein>
    <submittedName>
        <fullName evidence="1">Gas vesicle protein G</fullName>
    </submittedName>
</protein>
<reference evidence="1 2" key="1">
    <citation type="submission" date="2016-10" db="EMBL/GenBank/DDBJ databases">
        <authorList>
            <person name="de Groot N.N."/>
        </authorList>
    </citation>
    <scope>NUCLEOTIDE SEQUENCE [LARGE SCALE GENOMIC DNA]</scope>
    <source>
        <strain evidence="1 2">CGMCC 4.1877</strain>
    </source>
</reference>
<dbReference type="STRING" id="260086.SAMN05216207_1002271"/>
<name>A0A1I4TG64_PSUAM</name>
<proteinExistence type="predicted"/>
<sequence length="82" mass="9063">MGLFTGLLGLPLAPLRGVVWVGEQLRDQAHAQLYDPAAIRRQVEELERAHERGEISEEERDERQEVLLDRLMSGGPEGGTGG</sequence>
<dbReference type="InterPro" id="IPR007804">
    <property type="entry name" value="GvpG"/>
</dbReference>
<gene>
    <name evidence="1" type="ORF">SAMN05216207_1002271</name>
</gene>
<organism evidence="1 2">
    <name type="scientific">Pseudonocardia ammonioxydans</name>
    <dbReference type="NCBI Taxonomy" id="260086"/>
    <lineage>
        <taxon>Bacteria</taxon>
        <taxon>Bacillati</taxon>
        <taxon>Actinomycetota</taxon>
        <taxon>Actinomycetes</taxon>
        <taxon>Pseudonocardiales</taxon>
        <taxon>Pseudonocardiaceae</taxon>
        <taxon>Pseudonocardia</taxon>
    </lineage>
</organism>
<dbReference type="AlphaFoldDB" id="A0A1I4TG64"/>